<reference evidence="2 3" key="1">
    <citation type="journal article" date="2018" name="Environ. Microbiol.">
        <title>Novel phage-host interactions and evolution as revealed by a cyanomyovirus isolated from an estuarine environment.</title>
        <authorList>
            <person name="Xu Y."/>
            <person name="Zhang R."/>
            <person name="Wang N."/>
            <person name="Cai L."/>
            <person name="Tong Y."/>
            <person name="Sun Q."/>
            <person name="Chen F."/>
            <person name="Jiao N."/>
        </authorList>
    </citation>
    <scope>NUCLEOTIDE SEQUENCE [LARGE SCALE GENOMIC DNA]</scope>
</reference>
<feature type="region of interest" description="Disordered" evidence="1">
    <location>
        <begin position="18"/>
        <end position="44"/>
    </location>
</feature>
<evidence type="ECO:0000256" key="1">
    <source>
        <dbReference type="SAM" id="MobiDB-lite"/>
    </source>
</evidence>
<protein>
    <submittedName>
        <fullName evidence="2">Uncharacterized protein</fullName>
    </submittedName>
</protein>
<evidence type="ECO:0000313" key="3">
    <source>
        <dbReference type="Proteomes" id="UP000274731"/>
    </source>
</evidence>
<dbReference type="EMBL" id="MG450654">
    <property type="protein sequence ID" value="ATW62715.1"/>
    <property type="molecule type" value="Genomic_DNA"/>
</dbReference>
<accession>A0A3G1L3F5</accession>
<proteinExistence type="predicted"/>
<name>A0A3G1L3F5_9CAUD</name>
<evidence type="ECO:0000313" key="2">
    <source>
        <dbReference type="EMBL" id="ATW62715.1"/>
    </source>
</evidence>
<keyword evidence="3" id="KW-1185">Reference proteome</keyword>
<gene>
    <name evidence="2" type="ORF">SCBWM1_gp31</name>
</gene>
<sequence length="111" mass="12250">MTATATALVTLRPAAPTLVPESQPLSPQPILERGGKPPFTDRALGPKLTTVSERTMFDVMEEDRSEMFAFLDALRESGTVNMFASPQVLASMFEISAKDSRKIVAEWMENF</sequence>
<organism evidence="2 3">
    <name type="scientific">Synechococcus phage S-CBWM1</name>
    <dbReference type="NCBI Taxonomy" id="2053653"/>
    <lineage>
        <taxon>Viruses</taxon>
        <taxon>Duplodnaviria</taxon>
        <taxon>Heunggongvirae</taxon>
        <taxon>Uroviricota</taxon>
        <taxon>Caudoviricetes</taxon>
        <taxon>Aokuangvirus</taxon>
        <taxon>Aokuangvirus SCBWM1</taxon>
    </lineage>
</organism>
<dbReference type="Proteomes" id="UP000274731">
    <property type="component" value="Segment"/>
</dbReference>